<name>R7SDB3_CONPW</name>
<dbReference type="Proteomes" id="UP000053558">
    <property type="component" value="Unassembled WGS sequence"/>
</dbReference>
<evidence type="ECO:0000313" key="3">
    <source>
        <dbReference type="Proteomes" id="UP000053558"/>
    </source>
</evidence>
<keyword evidence="3" id="KW-1185">Reference proteome</keyword>
<feature type="compositionally biased region" description="Basic residues" evidence="1">
    <location>
        <begin position="327"/>
        <end position="338"/>
    </location>
</feature>
<dbReference type="KEGG" id="cput:CONPUDRAFT_170318"/>
<proteinExistence type="predicted"/>
<dbReference type="GeneID" id="19206428"/>
<protein>
    <submittedName>
        <fullName evidence="2">Uncharacterized protein</fullName>
    </submittedName>
</protein>
<gene>
    <name evidence="2" type="ORF">CONPUDRAFT_170318</name>
</gene>
<sequence length="351" mass="39941">MSETLAIPFDVTAVTQDELVSLGLKGSYISHRNSIPEAVLVIEKEEVHRVPVSAFYAKAFHAFSYKFELLKFTIAKLLKARHEGMLITVRLIQTFLYMDRLRDRFFEEMLNSGSGRSPAFDYYLWLDWLCKINPWSKWCSSEHDDGIRRKAEQQYGVTSESVSSGVKNIEDIVDWKVYQESRIEPVDSCGFGYRLKPIGRAIPEASEWSKAIIAAIIPPIIQDADVSMELEPGEIRETDMGSDTNQGVTSRFPSAAVPMTAEVPRSETYNAMLKGDELFRLAEVARSKYKIPRATLHIHSDMDAGAGQPAQPPNEKKRGSDNTSTRKSTKRRRRRRCVDKREVLYPENKPE</sequence>
<feature type="region of interest" description="Disordered" evidence="1">
    <location>
        <begin position="302"/>
        <end position="351"/>
    </location>
</feature>
<feature type="compositionally biased region" description="Basic and acidic residues" evidence="1">
    <location>
        <begin position="339"/>
        <end position="351"/>
    </location>
</feature>
<reference evidence="3" key="1">
    <citation type="journal article" date="2012" name="Science">
        <title>The Paleozoic origin of enzymatic lignin decomposition reconstructed from 31 fungal genomes.</title>
        <authorList>
            <person name="Floudas D."/>
            <person name="Binder M."/>
            <person name="Riley R."/>
            <person name="Barry K."/>
            <person name="Blanchette R.A."/>
            <person name="Henrissat B."/>
            <person name="Martinez A.T."/>
            <person name="Otillar R."/>
            <person name="Spatafora J.W."/>
            <person name="Yadav J.S."/>
            <person name="Aerts A."/>
            <person name="Benoit I."/>
            <person name="Boyd A."/>
            <person name="Carlson A."/>
            <person name="Copeland A."/>
            <person name="Coutinho P.M."/>
            <person name="de Vries R.P."/>
            <person name="Ferreira P."/>
            <person name="Findley K."/>
            <person name="Foster B."/>
            <person name="Gaskell J."/>
            <person name="Glotzer D."/>
            <person name="Gorecki P."/>
            <person name="Heitman J."/>
            <person name="Hesse C."/>
            <person name="Hori C."/>
            <person name="Igarashi K."/>
            <person name="Jurgens J.A."/>
            <person name="Kallen N."/>
            <person name="Kersten P."/>
            <person name="Kohler A."/>
            <person name="Kuees U."/>
            <person name="Kumar T.K.A."/>
            <person name="Kuo A."/>
            <person name="LaButti K."/>
            <person name="Larrondo L.F."/>
            <person name="Lindquist E."/>
            <person name="Ling A."/>
            <person name="Lombard V."/>
            <person name="Lucas S."/>
            <person name="Lundell T."/>
            <person name="Martin R."/>
            <person name="McLaughlin D.J."/>
            <person name="Morgenstern I."/>
            <person name="Morin E."/>
            <person name="Murat C."/>
            <person name="Nagy L.G."/>
            <person name="Nolan M."/>
            <person name="Ohm R.A."/>
            <person name="Patyshakuliyeva A."/>
            <person name="Rokas A."/>
            <person name="Ruiz-Duenas F.J."/>
            <person name="Sabat G."/>
            <person name="Salamov A."/>
            <person name="Samejima M."/>
            <person name="Schmutz J."/>
            <person name="Slot J.C."/>
            <person name="St John F."/>
            <person name="Stenlid J."/>
            <person name="Sun H."/>
            <person name="Sun S."/>
            <person name="Syed K."/>
            <person name="Tsang A."/>
            <person name="Wiebenga A."/>
            <person name="Young D."/>
            <person name="Pisabarro A."/>
            <person name="Eastwood D.C."/>
            <person name="Martin F."/>
            <person name="Cullen D."/>
            <person name="Grigoriev I.V."/>
            <person name="Hibbett D.S."/>
        </authorList>
    </citation>
    <scope>NUCLEOTIDE SEQUENCE [LARGE SCALE GENOMIC DNA]</scope>
    <source>
        <strain evidence="3">RWD-64-598 SS2</strain>
    </source>
</reference>
<dbReference type="EMBL" id="JH711594">
    <property type="protein sequence ID" value="EIW74153.1"/>
    <property type="molecule type" value="Genomic_DNA"/>
</dbReference>
<evidence type="ECO:0000256" key="1">
    <source>
        <dbReference type="SAM" id="MobiDB-lite"/>
    </source>
</evidence>
<dbReference type="AlphaFoldDB" id="R7SDB3"/>
<dbReference type="OrthoDB" id="2643134at2759"/>
<dbReference type="RefSeq" id="XP_007775726.1">
    <property type="nucleotide sequence ID" value="XM_007777536.1"/>
</dbReference>
<organism evidence="2 3">
    <name type="scientific">Coniophora puteana (strain RWD-64-598)</name>
    <name type="common">Brown rot fungus</name>
    <dbReference type="NCBI Taxonomy" id="741705"/>
    <lineage>
        <taxon>Eukaryota</taxon>
        <taxon>Fungi</taxon>
        <taxon>Dikarya</taxon>
        <taxon>Basidiomycota</taxon>
        <taxon>Agaricomycotina</taxon>
        <taxon>Agaricomycetes</taxon>
        <taxon>Agaricomycetidae</taxon>
        <taxon>Boletales</taxon>
        <taxon>Coniophorineae</taxon>
        <taxon>Coniophoraceae</taxon>
        <taxon>Coniophora</taxon>
    </lineage>
</organism>
<evidence type="ECO:0000313" key="2">
    <source>
        <dbReference type="EMBL" id="EIW74153.1"/>
    </source>
</evidence>
<accession>R7SDB3</accession>